<dbReference type="EMBL" id="JAULSR010000008">
    <property type="protein sequence ID" value="KAK0613113.1"/>
    <property type="molecule type" value="Genomic_DNA"/>
</dbReference>
<feature type="non-terminal residue" evidence="3">
    <location>
        <position position="1"/>
    </location>
</feature>
<keyword evidence="2" id="KW-0732">Signal</keyword>
<gene>
    <name evidence="3" type="ORF">B0T17DRAFT_648087</name>
</gene>
<protein>
    <submittedName>
        <fullName evidence="3">Uncharacterized protein</fullName>
    </submittedName>
</protein>
<feature type="compositionally biased region" description="Low complexity" evidence="1">
    <location>
        <begin position="164"/>
        <end position="180"/>
    </location>
</feature>
<evidence type="ECO:0000256" key="1">
    <source>
        <dbReference type="SAM" id="MobiDB-lite"/>
    </source>
</evidence>
<feature type="region of interest" description="Disordered" evidence="1">
    <location>
        <begin position="87"/>
        <end position="181"/>
    </location>
</feature>
<feature type="chain" id="PRO_5041275105" evidence="2">
    <location>
        <begin position="23"/>
        <end position="333"/>
    </location>
</feature>
<feature type="compositionally biased region" description="Low complexity" evidence="1">
    <location>
        <begin position="133"/>
        <end position="150"/>
    </location>
</feature>
<feature type="compositionally biased region" description="Polar residues" evidence="1">
    <location>
        <begin position="92"/>
        <end position="101"/>
    </location>
</feature>
<comment type="caution">
    <text evidence="3">The sequence shown here is derived from an EMBL/GenBank/DDBJ whole genome shotgun (WGS) entry which is preliminary data.</text>
</comment>
<keyword evidence="4" id="KW-1185">Reference proteome</keyword>
<evidence type="ECO:0000313" key="4">
    <source>
        <dbReference type="Proteomes" id="UP001174934"/>
    </source>
</evidence>
<reference evidence="3" key="1">
    <citation type="submission" date="2023-06" db="EMBL/GenBank/DDBJ databases">
        <title>Genome-scale phylogeny and comparative genomics of the fungal order Sordariales.</title>
        <authorList>
            <consortium name="Lawrence Berkeley National Laboratory"/>
            <person name="Hensen N."/>
            <person name="Bonometti L."/>
            <person name="Westerberg I."/>
            <person name="Brannstrom I.O."/>
            <person name="Guillou S."/>
            <person name="Cros-Aarteil S."/>
            <person name="Calhoun S."/>
            <person name="Haridas S."/>
            <person name="Kuo A."/>
            <person name="Mondo S."/>
            <person name="Pangilinan J."/>
            <person name="Riley R."/>
            <person name="LaButti K."/>
            <person name="Andreopoulos B."/>
            <person name="Lipzen A."/>
            <person name="Chen C."/>
            <person name="Yanf M."/>
            <person name="Daum C."/>
            <person name="Ng V."/>
            <person name="Clum A."/>
            <person name="Steindorff A."/>
            <person name="Ohm R."/>
            <person name="Martin F."/>
            <person name="Silar P."/>
            <person name="Natvig D."/>
            <person name="Lalanne C."/>
            <person name="Gautier V."/>
            <person name="Ament-velasquez S.L."/>
            <person name="Kruys A."/>
            <person name="Hutchinson M.I."/>
            <person name="Powell A.J."/>
            <person name="Barry K."/>
            <person name="Miller A.N."/>
            <person name="Grigoriev I.V."/>
            <person name="Debuchy R."/>
            <person name="Gladieux P."/>
            <person name="Thoren M.H."/>
            <person name="Johannesson H."/>
        </authorList>
    </citation>
    <scope>NUCLEOTIDE SEQUENCE</scope>
    <source>
        <strain evidence="3">SMH3391-2</strain>
    </source>
</reference>
<organism evidence="3 4">
    <name type="scientific">Bombardia bombarda</name>
    <dbReference type="NCBI Taxonomy" id="252184"/>
    <lineage>
        <taxon>Eukaryota</taxon>
        <taxon>Fungi</taxon>
        <taxon>Dikarya</taxon>
        <taxon>Ascomycota</taxon>
        <taxon>Pezizomycotina</taxon>
        <taxon>Sordariomycetes</taxon>
        <taxon>Sordariomycetidae</taxon>
        <taxon>Sordariales</taxon>
        <taxon>Lasiosphaeriaceae</taxon>
        <taxon>Bombardia</taxon>
    </lineage>
</organism>
<proteinExistence type="predicted"/>
<dbReference type="Proteomes" id="UP001174934">
    <property type="component" value="Unassembled WGS sequence"/>
</dbReference>
<name>A0AA39U5Y3_9PEZI</name>
<evidence type="ECO:0000313" key="3">
    <source>
        <dbReference type="EMBL" id="KAK0613113.1"/>
    </source>
</evidence>
<sequence length="333" mass="36990">SFFIRQLALPIAVVWLAVDRDAIYFYSRSAQSQIPIPKSPFPNHCICPSNKHRRPVAADGMAKAKTFFDVVMRKQSTFFDVVMAKNPKDSSKIQTSVQNPQGDDHAPNTANQEQGRNDAAAGGGESQSHQTEEAGAPAEAEQPTPQRQQQDSSTRSAVALPATQQQQEPQQQQPQQQQEQDTTAYPLLPLQSPQQGFYPPLYTDDRLPRPNVPQIHPSITGVGGPPLVIFPGQNVPCRICVQTYPDAIPCNYRPFERAHPVVEKHLHKPDPDPSVEAFRTPRSADVFMGCETGRGGGSRRWGTIDNSDLYLGLDETKLWPRGKVDKRRARARL</sequence>
<evidence type="ECO:0000256" key="2">
    <source>
        <dbReference type="SAM" id="SignalP"/>
    </source>
</evidence>
<dbReference type="AlphaFoldDB" id="A0AA39U5Y3"/>
<accession>A0AA39U5Y3</accession>
<feature type="signal peptide" evidence="2">
    <location>
        <begin position="1"/>
        <end position="22"/>
    </location>
</feature>